<feature type="domain" description="Major facilitator superfamily (MFS) profile" evidence="5">
    <location>
        <begin position="1"/>
        <end position="393"/>
    </location>
</feature>
<accession>A0A317F3N6</accession>
<dbReference type="InterPro" id="IPR011701">
    <property type="entry name" value="MFS"/>
</dbReference>
<feature type="transmembrane region" description="Helical" evidence="4">
    <location>
        <begin position="340"/>
        <end position="362"/>
    </location>
</feature>
<dbReference type="Pfam" id="PF07690">
    <property type="entry name" value="MFS_1"/>
    <property type="match status" value="1"/>
</dbReference>
<dbReference type="Proteomes" id="UP000245391">
    <property type="component" value="Unassembled WGS sequence"/>
</dbReference>
<feature type="transmembrane region" description="Helical" evidence="4">
    <location>
        <begin position="46"/>
        <end position="69"/>
    </location>
</feature>
<dbReference type="PANTHER" id="PTHR23521:SF3">
    <property type="entry name" value="MFS TRANSPORTER"/>
    <property type="match status" value="1"/>
</dbReference>
<dbReference type="InterPro" id="IPR020846">
    <property type="entry name" value="MFS_dom"/>
</dbReference>
<keyword evidence="1 4" id="KW-0812">Transmembrane</keyword>
<dbReference type="InterPro" id="IPR036259">
    <property type="entry name" value="MFS_trans_sf"/>
</dbReference>
<dbReference type="SUPFAM" id="SSF103473">
    <property type="entry name" value="MFS general substrate transporter"/>
    <property type="match status" value="1"/>
</dbReference>
<dbReference type="GO" id="GO:0022857">
    <property type="term" value="F:transmembrane transporter activity"/>
    <property type="evidence" value="ECO:0007669"/>
    <property type="project" value="InterPro"/>
</dbReference>
<feature type="transmembrane region" description="Helical" evidence="4">
    <location>
        <begin position="368"/>
        <end position="386"/>
    </location>
</feature>
<sequence length="405" mass="44350">MKKRPTLKLVLPIIVVSQFLCTSLWFAGNAVLGDIAKSYNHEGNLLANLTSMVQFGFISGTLVFAIFAISDYFSPSKVFGTCALIAGIFNLGICYTKIPIEFLMTCRFLTGFMLAGIYPVGMKIASDYYQEGLGKSLGFLVGALVLGTAFPHLIKSFSFNFPWQYVIYATSFLAAGGGFILFIFIPDGPFRKAGYKVNFTHFILGFKNEQFRSVAFGYFGHMWELYAFWAFLPLVLNFYRSQNHLSFNVSLLSFMVIGIGSLGCAFGGILSQRLGAKKIATAALCISGICCLLSPIVLTSSMPVVLIFLSIWGLTATADSPLFSSLIAKYSTAETRGTSLTIVNCIGFAITIISIQLLNILSKQINSKYLYMVLAIGPALGLLALIKKSNQKILQNESNFPNYKT</sequence>
<dbReference type="AlphaFoldDB" id="A0A317F3N6"/>
<gene>
    <name evidence="6" type="ORF">DF947_10050</name>
</gene>
<evidence type="ECO:0000256" key="3">
    <source>
        <dbReference type="ARBA" id="ARBA00023136"/>
    </source>
</evidence>
<feature type="transmembrane region" description="Helical" evidence="4">
    <location>
        <begin position="7"/>
        <end position="26"/>
    </location>
</feature>
<keyword evidence="3 4" id="KW-0472">Membrane</keyword>
<feature type="transmembrane region" description="Helical" evidence="4">
    <location>
        <begin position="216"/>
        <end position="239"/>
    </location>
</feature>
<evidence type="ECO:0000313" key="6">
    <source>
        <dbReference type="EMBL" id="PWS32108.1"/>
    </source>
</evidence>
<name>A0A317F3N6_9SPHI</name>
<feature type="transmembrane region" description="Helical" evidence="4">
    <location>
        <begin position="165"/>
        <end position="185"/>
    </location>
</feature>
<protein>
    <submittedName>
        <fullName evidence="6">MFS transporter</fullName>
    </submittedName>
</protein>
<dbReference type="Gene3D" id="1.20.1250.20">
    <property type="entry name" value="MFS general substrate transporter like domains"/>
    <property type="match status" value="2"/>
</dbReference>
<comment type="caution">
    <text evidence="6">The sequence shown here is derived from an EMBL/GenBank/DDBJ whole genome shotgun (WGS) entry which is preliminary data.</text>
</comment>
<dbReference type="OrthoDB" id="9781976at2"/>
<organism evidence="6 7">
    <name type="scientific">Pedobacter paludis</name>
    <dbReference type="NCBI Taxonomy" id="2203212"/>
    <lineage>
        <taxon>Bacteria</taxon>
        <taxon>Pseudomonadati</taxon>
        <taxon>Bacteroidota</taxon>
        <taxon>Sphingobacteriia</taxon>
        <taxon>Sphingobacteriales</taxon>
        <taxon>Sphingobacteriaceae</taxon>
        <taxon>Pedobacter</taxon>
    </lineage>
</organism>
<reference evidence="7" key="1">
    <citation type="submission" date="2018-05" db="EMBL/GenBank/DDBJ databases">
        <title>Pedobacter paludis sp. nov., isolated from wetland soil.</title>
        <authorList>
            <person name="Zhang Y."/>
        </authorList>
    </citation>
    <scope>NUCLEOTIDE SEQUENCE [LARGE SCALE GENOMIC DNA]</scope>
    <source>
        <strain evidence="7">R-8</strain>
    </source>
</reference>
<dbReference type="EMBL" id="QGNY01000003">
    <property type="protein sequence ID" value="PWS32108.1"/>
    <property type="molecule type" value="Genomic_DNA"/>
</dbReference>
<dbReference type="GO" id="GO:0005886">
    <property type="term" value="C:plasma membrane"/>
    <property type="evidence" value="ECO:0007669"/>
    <property type="project" value="TreeGrafter"/>
</dbReference>
<evidence type="ECO:0000259" key="5">
    <source>
        <dbReference type="PROSITE" id="PS50850"/>
    </source>
</evidence>
<evidence type="ECO:0000313" key="7">
    <source>
        <dbReference type="Proteomes" id="UP000245391"/>
    </source>
</evidence>
<dbReference type="PROSITE" id="PS50850">
    <property type="entry name" value="MFS"/>
    <property type="match status" value="1"/>
</dbReference>
<feature type="transmembrane region" description="Helical" evidence="4">
    <location>
        <begin position="245"/>
        <end position="267"/>
    </location>
</feature>
<feature type="transmembrane region" description="Helical" evidence="4">
    <location>
        <begin position="78"/>
        <end position="96"/>
    </location>
</feature>
<evidence type="ECO:0000256" key="1">
    <source>
        <dbReference type="ARBA" id="ARBA00022692"/>
    </source>
</evidence>
<evidence type="ECO:0000256" key="4">
    <source>
        <dbReference type="SAM" id="Phobius"/>
    </source>
</evidence>
<evidence type="ECO:0000256" key="2">
    <source>
        <dbReference type="ARBA" id="ARBA00022989"/>
    </source>
</evidence>
<dbReference type="RefSeq" id="WP_109929558.1">
    <property type="nucleotide sequence ID" value="NZ_QGNY01000003.1"/>
</dbReference>
<proteinExistence type="predicted"/>
<dbReference type="PANTHER" id="PTHR23521">
    <property type="entry name" value="TRANSPORTER MFS SUPERFAMILY"/>
    <property type="match status" value="1"/>
</dbReference>
<keyword evidence="7" id="KW-1185">Reference proteome</keyword>
<feature type="transmembrane region" description="Helical" evidence="4">
    <location>
        <begin position="133"/>
        <end position="153"/>
    </location>
</feature>
<keyword evidence="2 4" id="KW-1133">Transmembrane helix</keyword>